<accession>A0A0V1AJ88</accession>
<reference evidence="1 2" key="1">
    <citation type="submission" date="2015-01" db="EMBL/GenBank/DDBJ databases">
        <title>Evolution of Trichinella species and genotypes.</title>
        <authorList>
            <person name="Korhonen P.K."/>
            <person name="Edoardo P."/>
            <person name="Giuseppe L.R."/>
            <person name="Gasser R.B."/>
        </authorList>
    </citation>
    <scope>NUCLEOTIDE SEQUENCE [LARGE SCALE GENOMIC DNA]</scope>
    <source>
        <strain evidence="1">ISS3</strain>
    </source>
</reference>
<protein>
    <submittedName>
        <fullName evidence="1">Uncharacterized protein</fullName>
    </submittedName>
</protein>
<dbReference type="InParanoid" id="A0A0V1AJ88"/>
<organism evidence="1 2">
    <name type="scientific">Trichinella spiralis</name>
    <name type="common">Trichina worm</name>
    <dbReference type="NCBI Taxonomy" id="6334"/>
    <lineage>
        <taxon>Eukaryota</taxon>
        <taxon>Metazoa</taxon>
        <taxon>Ecdysozoa</taxon>
        <taxon>Nematoda</taxon>
        <taxon>Enoplea</taxon>
        <taxon>Dorylaimia</taxon>
        <taxon>Trichinellida</taxon>
        <taxon>Trichinellidae</taxon>
        <taxon>Trichinella</taxon>
    </lineage>
</organism>
<comment type="caution">
    <text evidence="1">The sequence shown here is derived from an EMBL/GenBank/DDBJ whole genome shotgun (WGS) entry which is preliminary data.</text>
</comment>
<keyword evidence="2" id="KW-1185">Reference proteome</keyword>
<gene>
    <name evidence="1" type="ORF">T01_15583</name>
</gene>
<proteinExistence type="predicted"/>
<dbReference type="Proteomes" id="UP000054776">
    <property type="component" value="Unassembled WGS sequence"/>
</dbReference>
<sequence length="53" mass="6394">MDLVSSTVSYLLYLDANVKEIWHSVYCDSASYFVLYMRIFYIGPQYRIQFDRI</sequence>
<dbReference type="AlphaFoldDB" id="A0A0V1AJ88"/>
<name>A0A0V1AJ88_TRISP</name>
<evidence type="ECO:0000313" key="1">
    <source>
        <dbReference type="EMBL" id="KRY24888.1"/>
    </source>
</evidence>
<dbReference type="EMBL" id="JYDH01001351">
    <property type="protein sequence ID" value="KRY24888.1"/>
    <property type="molecule type" value="Genomic_DNA"/>
</dbReference>
<evidence type="ECO:0000313" key="2">
    <source>
        <dbReference type="Proteomes" id="UP000054776"/>
    </source>
</evidence>